<accession>A0A1X7U7Y9</accession>
<dbReference type="InParanoid" id="A0A1X7U7Y9"/>
<dbReference type="EnsemblMetazoa" id="Aqu2.1.23604_001">
    <property type="protein sequence ID" value="Aqu2.1.23604_001"/>
    <property type="gene ID" value="Aqu2.1.23604"/>
</dbReference>
<organism evidence="1">
    <name type="scientific">Amphimedon queenslandica</name>
    <name type="common">Sponge</name>
    <dbReference type="NCBI Taxonomy" id="400682"/>
    <lineage>
        <taxon>Eukaryota</taxon>
        <taxon>Metazoa</taxon>
        <taxon>Porifera</taxon>
        <taxon>Demospongiae</taxon>
        <taxon>Heteroscleromorpha</taxon>
        <taxon>Haplosclerida</taxon>
        <taxon>Niphatidae</taxon>
        <taxon>Amphimedon</taxon>
    </lineage>
</organism>
<name>A0A1X7U7Y9_AMPQE</name>
<proteinExistence type="predicted"/>
<dbReference type="AlphaFoldDB" id="A0A1X7U7Y9"/>
<sequence>MLSRFTILQVYYEQVQFIFLLAGNVAYCTEAIPHQVNCLIDESFNTGKGANPVISMYLLWRVMTGLNMHPFQYAFCQLDKQNLL</sequence>
<protein>
    <submittedName>
        <fullName evidence="1">Uncharacterized protein</fullName>
    </submittedName>
</protein>
<evidence type="ECO:0000313" key="1">
    <source>
        <dbReference type="EnsemblMetazoa" id="Aqu2.1.23604_001"/>
    </source>
</evidence>
<reference evidence="1" key="1">
    <citation type="submission" date="2017-05" db="UniProtKB">
        <authorList>
            <consortium name="EnsemblMetazoa"/>
        </authorList>
    </citation>
    <scope>IDENTIFICATION</scope>
</reference>